<feature type="region of interest" description="Disordered" evidence="1">
    <location>
        <begin position="88"/>
        <end position="117"/>
    </location>
</feature>
<feature type="compositionally biased region" description="Polar residues" evidence="1">
    <location>
        <begin position="139"/>
        <end position="162"/>
    </location>
</feature>
<organism evidence="2 3">
    <name type="scientific">Methyloceanibacter marginalis</name>
    <dbReference type="NCBI Taxonomy" id="1774971"/>
    <lineage>
        <taxon>Bacteria</taxon>
        <taxon>Pseudomonadati</taxon>
        <taxon>Pseudomonadota</taxon>
        <taxon>Alphaproteobacteria</taxon>
        <taxon>Hyphomicrobiales</taxon>
        <taxon>Hyphomicrobiaceae</taxon>
        <taxon>Methyloceanibacter</taxon>
    </lineage>
</organism>
<accession>A0A1E3W8E7</accession>
<dbReference type="AlphaFoldDB" id="A0A1E3W8E7"/>
<feature type="region of interest" description="Disordered" evidence="1">
    <location>
        <begin position="134"/>
        <end position="162"/>
    </location>
</feature>
<evidence type="ECO:0000313" key="3">
    <source>
        <dbReference type="Proteomes" id="UP000095042"/>
    </source>
</evidence>
<comment type="caution">
    <text evidence="2">The sequence shown here is derived from an EMBL/GenBank/DDBJ whole genome shotgun (WGS) entry which is preliminary data.</text>
</comment>
<gene>
    <name evidence="2" type="ORF">AUC71_02425</name>
</gene>
<evidence type="ECO:0000256" key="1">
    <source>
        <dbReference type="SAM" id="MobiDB-lite"/>
    </source>
</evidence>
<evidence type="ECO:0000313" key="2">
    <source>
        <dbReference type="EMBL" id="ODS02083.1"/>
    </source>
</evidence>
<reference evidence="2 3" key="1">
    <citation type="journal article" date="2016" name="Environ. Microbiol.">
        <title>New Methyloceanibacter diversity from North Sea sediments includes methanotroph containing solely the soluble methane monooxygenase.</title>
        <authorList>
            <person name="Vekeman B."/>
            <person name="Kerckhof F.M."/>
            <person name="Cremers G."/>
            <person name="de Vos P."/>
            <person name="Vandamme P."/>
            <person name="Boon N."/>
            <person name="Op den Camp H.J."/>
            <person name="Heylen K."/>
        </authorList>
    </citation>
    <scope>NUCLEOTIDE SEQUENCE [LARGE SCALE GENOMIC DNA]</scope>
    <source>
        <strain evidence="2 3">R-67177</strain>
    </source>
</reference>
<sequence length="270" mass="29789">MAVLHKVLDSPAWLAMSHGARLLYISLRRRKPRQRNIVFLSYRDAQAELRSGPNKIAEWFRELQYYGFIVLHELGCLGVDGKGKSPHWRLTEAGTTSKTSPNGLPEPPTRDYLQWNGVPWKRPADTRAHRFEQFLKNKTPLSTPKRSATGVDNTPATASVAPNTESATGVSYIERGGTATGVANITSNHTGGREIAPSKPRKGRKNTVAPSAENSDAKITALSKWGRAATLKPWKARTISDELRAVLDLPKLHECDPGVVRGKVLERRAA</sequence>
<name>A0A1E3W8E7_9HYPH</name>
<feature type="compositionally biased region" description="Polar residues" evidence="1">
    <location>
        <begin position="93"/>
        <end position="102"/>
    </location>
</feature>
<dbReference type="EMBL" id="LPWD01000415">
    <property type="protein sequence ID" value="ODS02083.1"/>
    <property type="molecule type" value="Genomic_DNA"/>
</dbReference>
<keyword evidence="3" id="KW-1185">Reference proteome</keyword>
<dbReference type="Proteomes" id="UP000095042">
    <property type="component" value="Unassembled WGS sequence"/>
</dbReference>
<feature type="region of interest" description="Disordered" evidence="1">
    <location>
        <begin position="187"/>
        <end position="215"/>
    </location>
</feature>
<proteinExistence type="predicted"/>
<protein>
    <submittedName>
        <fullName evidence="2">Uncharacterized protein</fullName>
    </submittedName>
</protein>